<dbReference type="EMBL" id="MRCG01000019">
    <property type="protein sequence ID" value="OKH44953.1"/>
    <property type="molecule type" value="Genomic_DNA"/>
</dbReference>
<proteinExistence type="predicted"/>
<reference evidence="1 2" key="1">
    <citation type="submission" date="2016-11" db="EMBL/GenBank/DDBJ databases">
        <title>Draft Genome Sequences of Nine Cyanobacterial Strains from Diverse Habitats.</title>
        <authorList>
            <person name="Zhu T."/>
            <person name="Hou S."/>
            <person name="Lu X."/>
            <person name="Hess W.R."/>
        </authorList>
    </citation>
    <scope>NUCLEOTIDE SEQUENCE [LARGE SCALE GENOMIC DNA]</scope>
    <source>
        <strain evidence="1 2">NIES-30</strain>
    </source>
</reference>
<name>A0A1U7J0C7_9CYAN</name>
<keyword evidence="2" id="KW-1185">Reference proteome</keyword>
<comment type="caution">
    <text evidence="1">The sequence shown here is derived from an EMBL/GenBank/DDBJ whole genome shotgun (WGS) entry which is preliminary data.</text>
</comment>
<gene>
    <name evidence="1" type="ORF">NIES30_20895</name>
</gene>
<dbReference type="Proteomes" id="UP000185557">
    <property type="component" value="Unassembled WGS sequence"/>
</dbReference>
<protein>
    <submittedName>
        <fullName evidence="1">Uncharacterized protein</fullName>
    </submittedName>
</protein>
<sequence>MGSACPALVKERSQRATSDSMEGNDFCVYLSNRPPDGDRLLPLCQHIATGHIQGRVFGVVAHDFQQLFNAYSL</sequence>
<evidence type="ECO:0000313" key="1">
    <source>
        <dbReference type="EMBL" id="OKH44953.1"/>
    </source>
</evidence>
<dbReference type="AlphaFoldDB" id="A0A1U7J0C7"/>
<dbReference type="RefSeq" id="WP_073610394.1">
    <property type="nucleotide sequence ID" value="NZ_MRCG01000019.1"/>
</dbReference>
<accession>A0A1U7J0C7</accession>
<evidence type="ECO:0000313" key="2">
    <source>
        <dbReference type="Proteomes" id="UP000185557"/>
    </source>
</evidence>
<organism evidence="1 2">
    <name type="scientific">Phormidium tenue NIES-30</name>
    <dbReference type="NCBI Taxonomy" id="549789"/>
    <lineage>
        <taxon>Bacteria</taxon>
        <taxon>Bacillati</taxon>
        <taxon>Cyanobacteriota</taxon>
        <taxon>Cyanophyceae</taxon>
        <taxon>Oscillatoriophycideae</taxon>
        <taxon>Oscillatoriales</taxon>
        <taxon>Oscillatoriaceae</taxon>
        <taxon>Phormidium</taxon>
    </lineage>
</organism>